<name>A0ABC9TSA3_CLOSY</name>
<proteinExistence type="predicted"/>
<reference evidence="1 2" key="1">
    <citation type="submission" date="2013-07" db="EMBL/GenBank/DDBJ databases">
        <authorList>
            <person name="Weinstock G."/>
            <person name="Sodergren E."/>
            <person name="Wylie T."/>
            <person name="Fulton L."/>
            <person name="Fulton R."/>
            <person name="Fronick C."/>
            <person name="O'Laughlin M."/>
            <person name="Godfrey J."/>
            <person name="Miner T."/>
            <person name="Herter B."/>
            <person name="Appelbaum E."/>
            <person name="Cordes M."/>
            <person name="Lek S."/>
            <person name="Wollam A."/>
            <person name="Pepin K.H."/>
            <person name="Palsikar V.B."/>
            <person name="Mitreva M."/>
            <person name="Wilson R.K."/>
        </authorList>
    </citation>
    <scope>NUCLEOTIDE SEQUENCE [LARGE SCALE GENOMIC DNA]</scope>
    <source>
        <strain evidence="1 2">ATCC 14940</strain>
    </source>
</reference>
<evidence type="ECO:0008006" key="3">
    <source>
        <dbReference type="Google" id="ProtNLM"/>
    </source>
</evidence>
<accession>A0ABC9TSA3</accession>
<dbReference type="Proteomes" id="UP000016491">
    <property type="component" value="Unassembled WGS sequence"/>
</dbReference>
<sequence>MDESVQVKSIFNDFYVLFNANKGVLALYDKYKDSNLFMALIGNLDLAVESDANMIMKETYAFYKRYADRELSDEDWDAAVEDFRRINNAWDNQWCKEHMLELLGILEAQEKERKSKQVA</sequence>
<protein>
    <recommendedName>
        <fullName evidence="3">CdiI immunity protein domain-containing protein</fullName>
    </recommendedName>
</protein>
<evidence type="ECO:0000313" key="1">
    <source>
        <dbReference type="EMBL" id="ERI74146.1"/>
    </source>
</evidence>
<dbReference type="RefSeq" id="WP_021641488.1">
    <property type="nucleotide sequence ID" value="NZ_KE992859.1"/>
</dbReference>
<evidence type="ECO:0000313" key="2">
    <source>
        <dbReference type="Proteomes" id="UP000016491"/>
    </source>
</evidence>
<dbReference type="AlphaFoldDB" id="A0ABC9TSA3"/>
<organism evidence="1 2">
    <name type="scientific">[Clostridium] symbiosum ATCC 14940</name>
    <dbReference type="NCBI Taxonomy" id="411472"/>
    <lineage>
        <taxon>Bacteria</taxon>
        <taxon>Bacillati</taxon>
        <taxon>Bacillota</taxon>
        <taxon>Clostridia</taxon>
        <taxon>Lachnospirales</taxon>
        <taxon>Lachnospiraceae</taxon>
        <taxon>Otoolea</taxon>
    </lineage>
</organism>
<dbReference type="EMBL" id="AWSU01000342">
    <property type="protein sequence ID" value="ERI74146.1"/>
    <property type="molecule type" value="Genomic_DNA"/>
</dbReference>
<comment type="caution">
    <text evidence="1">The sequence shown here is derived from an EMBL/GenBank/DDBJ whole genome shotgun (WGS) entry which is preliminary data.</text>
</comment>
<gene>
    <name evidence="1" type="ORF">CLOSYM_04266</name>
</gene>